<organism evidence="1 2">
    <name type="scientific">Monilinia vaccinii-corymbosi</name>
    <dbReference type="NCBI Taxonomy" id="61207"/>
    <lineage>
        <taxon>Eukaryota</taxon>
        <taxon>Fungi</taxon>
        <taxon>Dikarya</taxon>
        <taxon>Ascomycota</taxon>
        <taxon>Pezizomycotina</taxon>
        <taxon>Leotiomycetes</taxon>
        <taxon>Helotiales</taxon>
        <taxon>Sclerotiniaceae</taxon>
        <taxon>Monilinia</taxon>
    </lineage>
</organism>
<name>A0A8A3PS16_9HELO</name>
<evidence type="ECO:0000313" key="2">
    <source>
        <dbReference type="Proteomes" id="UP000672032"/>
    </source>
</evidence>
<sequence length="189" mass="21395">MAAGPEVTLKDLGGNWVLNKTLSDDPDAVLALQGVGWWTRKAISIATVTLHVKQYVDENNIPHIDIDQTATGGIKGTSEHRTLDWVPRVHEDHLFGKLSGQSRFCTLEQIDDDAFLKEDWLDGEEEHGGPNGEWLIQSYSVNEERGWTADQIWGFALIDGKRYHTRRVVVKKGSEVLKIRMVYNWQGKN</sequence>
<dbReference type="Proteomes" id="UP000672032">
    <property type="component" value="Chromosome 9"/>
</dbReference>
<proteinExistence type="predicted"/>
<dbReference type="PANTHER" id="PTHR38115">
    <property type="entry name" value="LIPOCALIN-LIKE DOMAIN-CONTAINING PROTEIN"/>
    <property type="match status" value="1"/>
</dbReference>
<keyword evidence="2" id="KW-1185">Reference proteome</keyword>
<gene>
    <name evidence="1" type="ORF">DSL72_008758</name>
</gene>
<accession>A0A8A3PS16</accession>
<dbReference type="EMBL" id="CP063413">
    <property type="protein sequence ID" value="QSZ37659.1"/>
    <property type="molecule type" value="Genomic_DNA"/>
</dbReference>
<dbReference type="InterPro" id="IPR053037">
    <property type="entry name" value="Pericyclase_pydY-like"/>
</dbReference>
<dbReference type="OrthoDB" id="425354at2759"/>
<protein>
    <recommendedName>
        <fullName evidence="3">LCCL domain-containing protein</fullName>
    </recommendedName>
</protein>
<dbReference type="PANTHER" id="PTHR38115:SF1">
    <property type="entry name" value="LIPOCALIN-LIKE DOMAIN-CONTAINING PROTEIN"/>
    <property type="match status" value="1"/>
</dbReference>
<evidence type="ECO:0008006" key="3">
    <source>
        <dbReference type="Google" id="ProtNLM"/>
    </source>
</evidence>
<reference evidence="1" key="1">
    <citation type="submission" date="2020-10" db="EMBL/GenBank/DDBJ databases">
        <title>Genome Sequence of Monilinia vaccinii-corymbosi Sheds Light on Mummy Berry Disease Infection of Blueberry and Mating Type.</title>
        <authorList>
            <person name="Yow A.G."/>
            <person name="Zhang Y."/>
            <person name="Bansal K."/>
            <person name="Eacker S.M."/>
            <person name="Sullivan S."/>
            <person name="Liachko I."/>
            <person name="Cubeta M.A."/>
            <person name="Rollins J.A."/>
            <person name="Ashrafi H."/>
        </authorList>
    </citation>
    <scope>NUCLEOTIDE SEQUENCE</scope>
    <source>
        <strain evidence="1">RL-1</strain>
    </source>
</reference>
<dbReference type="AlphaFoldDB" id="A0A8A3PS16"/>
<evidence type="ECO:0000313" key="1">
    <source>
        <dbReference type="EMBL" id="QSZ37659.1"/>
    </source>
</evidence>